<organism evidence="4 5">
    <name type="scientific">Streptomyces rochei</name>
    <name type="common">Streptomyces parvullus</name>
    <dbReference type="NCBI Taxonomy" id="1928"/>
    <lineage>
        <taxon>Bacteria</taxon>
        <taxon>Bacillati</taxon>
        <taxon>Actinomycetota</taxon>
        <taxon>Actinomycetes</taxon>
        <taxon>Kitasatosporales</taxon>
        <taxon>Streptomycetaceae</taxon>
        <taxon>Streptomyces</taxon>
        <taxon>Streptomyces rochei group</taxon>
    </lineage>
</organism>
<proteinExistence type="predicted"/>
<evidence type="ECO:0000313" key="4">
    <source>
        <dbReference type="EMBL" id="WMC87385.1"/>
    </source>
</evidence>
<reference evidence="3 6" key="2">
    <citation type="submission" date="2024-10" db="EMBL/GenBank/DDBJ databases">
        <title>Draft genome assembly of a novel steroid transforming actinomycete isolated from African clawed frog Xenopus laevis.</title>
        <authorList>
            <person name="Bragin E."/>
            <person name="Kollerov V."/>
            <person name="Donova M.V."/>
        </authorList>
    </citation>
    <scope>NUCLEOTIDE SEQUENCE [LARGE SCALE GENOMIC DNA]</scope>
    <source>
        <strain evidence="3 6">MTOC-St3</strain>
    </source>
</reference>
<evidence type="ECO:0000313" key="3">
    <source>
        <dbReference type="EMBL" id="MFG6299495.1"/>
    </source>
</evidence>
<keyword evidence="2" id="KW-0732">Signal</keyword>
<sequence>MRSKPAALIAIGAALFAVILAQGQAHQDVRDGSAPRTVQATNHNGPDAPAPVAPID</sequence>
<evidence type="ECO:0000313" key="6">
    <source>
        <dbReference type="Proteomes" id="UP001605990"/>
    </source>
</evidence>
<accession>A0AAX3ZKR8</accession>
<dbReference type="EMBL" id="CP121271">
    <property type="protein sequence ID" value="WMC87385.1"/>
    <property type="molecule type" value="Genomic_DNA"/>
</dbReference>
<dbReference type="AlphaFoldDB" id="A0AAX3ZKR8"/>
<keyword evidence="6" id="KW-1185">Reference proteome</keyword>
<gene>
    <name evidence="3" type="ORF">ACGU38_29575</name>
    <name evidence="4" type="ORF">P7W03_18290</name>
</gene>
<feature type="chain" id="PRO_5043567731" evidence="2">
    <location>
        <begin position="28"/>
        <end position="56"/>
    </location>
</feature>
<evidence type="ECO:0000313" key="5">
    <source>
        <dbReference type="Proteomes" id="UP001231701"/>
    </source>
</evidence>
<dbReference type="Proteomes" id="UP001231701">
    <property type="component" value="Chromosome"/>
</dbReference>
<dbReference type="EMBL" id="JBIENY010000421">
    <property type="protein sequence ID" value="MFG6299495.1"/>
    <property type="molecule type" value="Genomic_DNA"/>
</dbReference>
<dbReference type="Proteomes" id="UP001605990">
    <property type="component" value="Unassembled WGS sequence"/>
</dbReference>
<feature type="region of interest" description="Disordered" evidence="1">
    <location>
        <begin position="28"/>
        <end position="56"/>
    </location>
</feature>
<protein>
    <submittedName>
        <fullName evidence="4">Uncharacterized protein</fullName>
    </submittedName>
</protein>
<name>A0AAX3ZKR8_STRRO</name>
<evidence type="ECO:0000256" key="2">
    <source>
        <dbReference type="SAM" id="SignalP"/>
    </source>
</evidence>
<feature type="signal peptide" evidence="2">
    <location>
        <begin position="1"/>
        <end position="27"/>
    </location>
</feature>
<reference evidence="4" key="1">
    <citation type="submission" date="2023-03" db="EMBL/GenBank/DDBJ databases">
        <title>Borrelidin-producing and root-colonizing Streptomyces rochei is a potent biopesticide for soil-borne oomycete-caused plant diseases.</title>
        <authorList>
            <person name="Zhou D."/>
            <person name="Wang X."/>
            <person name="Navarro-Munoz J.C."/>
            <person name="Li W."/>
            <person name="Li J."/>
            <person name="Jiu M."/>
            <person name="Deng S."/>
            <person name="Ye Y."/>
            <person name="Daly P."/>
            <person name="Wei L."/>
        </authorList>
    </citation>
    <scope>NUCLEOTIDE SEQUENCE</scope>
    <source>
        <strain evidence="4">JK1</strain>
    </source>
</reference>
<dbReference type="RefSeq" id="WP_019324734.1">
    <property type="nucleotide sequence ID" value="NZ_CP121271.1"/>
</dbReference>
<evidence type="ECO:0000256" key="1">
    <source>
        <dbReference type="SAM" id="MobiDB-lite"/>
    </source>
</evidence>
<dbReference type="GeneID" id="90944015"/>